<dbReference type="AlphaFoldDB" id="A0A4Q9N866"/>
<protein>
    <submittedName>
        <fullName evidence="2">Uncharacterized protein</fullName>
    </submittedName>
</protein>
<proteinExistence type="predicted"/>
<feature type="region of interest" description="Disordered" evidence="1">
    <location>
        <begin position="62"/>
        <end position="84"/>
    </location>
</feature>
<evidence type="ECO:0000256" key="1">
    <source>
        <dbReference type="SAM" id="MobiDB-lite"/>
    </source>
</evidence>
<sequence length="140" mass="15912">DRAGVIVTKSIDYYENWRPLCEFFWRISQLPDDKLGFDPTAARLSESDPEWAKMNALAIPLESDANSQPRPLNDGELESESEEEPTYVFDYVRQIFARSLSDSQWPRYKLQMHCGGGVRDFLVGKPTFCANGAIGRGTRC</sequence>
<reference evidence="2 3" key="1">
    <citation type="submission" date="2019-01" db="EMBL/GenBank/DDBJ databases">
        <title>Draft genome sequences of three monokaryotic isolates of the white-rot basidiomycete fungus Dichomitus squalens.</title>
        <authorList>
            <consortium name="DOE Joint Genome Institute"/>
            <person name="Lopez S.C."/>
            <person name="Andreopoulos B."/>
            <person name="Pangilinan J."/>
            <person name="Lipzen A."/>
            <person name="Riley R."/>
            <person name="Ahrendt S."/>
            <person name="Ng V."/>
            <person name="Barry K."/>
            <person name="Daum C."/>
            <person name="Grigoriev I.V."/>
            <person name="Hilden K.S."/>
            <person name="Makela M.R."/>
            <person name="de Vries R.P."/>
        </authorList>
    </citation>
    <scope>NUCLEOTIDE SEQUENCE [LARGE SCALE GENOMIC DNA]</scope>
    <source>
        <strain evidence="2 3">CBS 464.89</strain>
    </source>
</reference>
<feature type="compositionally biased region" description="Acidic residues" evidence="1">
    <location>
        <begin position="75"/>
        <end position="84"/>
    </location>
</feature>
<organism evidence="2 3">
    <name type="scientific">Dichomitus squalens</name>
    <dbReference type="NCBI Taxonomy" id="114155"/>
    <lineage>
        <taxon>Eukaryota</taxon>
        <taxon>Fungi</taxon>
        <taxon>Dikarya</taxon>
        <taxon>Basidiomycota</taxon>
        <taxon>Agaricomycotina</taxon>
        <taxon>Agaricomycetes</taxon>
        <taxon>Polyporales</taxon>
        <taxon>Polyporaceae</taxon>
        <taxon>Dichomitus</taxon>
    </lineage>
</organism>
<gene>
    <name evidence="2" type="ORF">BD310DRAFT_1022119</name>
</gene>
<name>A0A4Q9N866_9APHY</name>
<keyword evidence="3" id="KW-1185">Reference proteome</keyword>
<accession>A0A4Q9N866</accession>
<evidence type="ECO:0000313" key="2">
    <source>
        <dbReference type="EMBL" id="TBU56957.1"/>
    </source>
</evidence>
<feature type="non-terminal residue" evidence="2">
    <location>
        <position position="1"/>
    </location>
</feature>
<evidence type="ECO:0000313" key="3">
    <source>
        <dbReference type="Proteomes" id="UP000292082"/>
    </source>
</evidence>
<dbReference type="EMBL" id="ML145143">
    <property type="protein sequence ID" value="TBU56957.1"/>
    <property type="molecule type" value="Genomic_DNA"/>
</dbReference>
<dbReference type="Proteomes" id="UP000292082">
    <property type="component" value="Unassembled WGS sequence"/>
</dbReference>